<gene>
    <name evidence="9" type="primary">tatB</name>
    <name evidence="12" type="ORF">SAMN06273572_102151</name>
</gene>
<dbReference type="Proteomes" id="UP000220034">
    <property type="component" value="Unassembled WGS sequence"/>
</dbReference>
<sequence length="154" mass="16287">MFDIGIYEMMLVGVVALIVVGPDDLPKMFRTVGQYVGKARGMARQFQSAMNDAARQTELQDVKKAMDGVKAATNPLNTATKSARDYAKTIMTDIDPAAPQTPDPTAARRDAAAAANAASAAGFPHFEDADDNSMMPPKPAAEAPTPDTAAEKET</sequence>
<proteinExistence type="inferred from homology"/>
<evidence type="ECO:0000256" key="7">
    <source>
        <dbReference type="ARBA" id="ARBA00023010"/>
    </source>
</evidence>
<keyword evidence="7 9" id="KW-0811">Translocation</keyword>
<dbReference type="PANTHER" id="PTHR33162:SF1">
    <property type="entry name" value="SEC-INDEPENDENT PROTEIN TRANSLOCASE PROTEIN TATA, CHLOROPLASTIC"/>
    <property type="match status" value="1"/>
</dbReference>
<evidence type="ECO:0000256" key="4">
    <source>
        <dbReference type="ARBA" id="ARBA00022692"/>
    </source>
</evidence>
<keyword evidence="5 9" id="KW-0653">Protein transport</keyword>
<dbReference type="HAMAP" id="MF_00237">
    <property type="entry name" value="TatB"/>
    <property type="match status" value="1"/>
</dbReference>
<keyword evidence="2 9" id="KW-0813">Transport</keyword>
<evidence type="ECO:0000256" key="5">
    <source>
        <dbReference type="ARBA" id="ARBA00022927"/>
    </source>
</evidence>
<comment type="function">
    <text evidence="9">Part of the twin-arginine translocation (Tat) system that transports large folded proteins containing a characteristic twin-arginine motif in their signal peptide across membranes. Together with TatC, TatB is part of a receptor directly interacting with Tat signal peptides. TatB may form an oligomeric binding site that transiently accommodates folded Tat precursor proteins before their translocation.</text>
</comment>
<evidence type="ECO:0000256" key="1">
    <source>
        <dbReference type="ARBA" id="ARBA00004167"/>
    </source>
</evidence>
<evidence type="ECO:0000256" key="2">
    <source>
        <dbReference type="ARBA" id="ARBA00022448"/>
    </source>
</evidence>
<dbReference type="InterPro" id="IPR018448">
    <property type="entry name" value="TatB"/>
</dbReference>
<feature type="compositionally biased region" description="Low complexity" evidence="10">
    <location>
        <begin position="94"/>
        <end position="105"/>
    </location>
</feature>
<dbReference type="AlphaFoldDB" id="A0A2C9CQM6"/>
<dbReference type="EMBL" id="OCTN01000002">
    <property type="protein sequence ID" value="SOH93475.1"/>
    <property type="molecule type" value="Genomic_DNA"/>
</dbReference>
<evidence type="ECO:0000313" key="12">
    <source>
        <dbReference type="EMBL" id="SOH93475.1"/>
    </source>
</evidence>
<feature type="transmembrane region" description="Helical" evidence="11">
    <location>
        <begin position="6"/>
        <end position="25"/>
    </location>
</feature>
<comment type="subunit">
    <text evidence="9">The Tat system comprises two distinct complexes: a TatABC complex, containing multiple copies of TatA, TatB and TatC subunits, and a separate TatA complex, containing only TatA subunits. Substrates initially bind to the TatABC complex, which probably triggers association of the separate TatA complex to form the active translocon.</text>
</comment>
<evidence type="ECO:0000256" key="11">
    <source>
        <dbReference type="SAM" id="Phobius"/>
    </source>
</evidence>
<dbReference type="Gene3D" id="1.20.5.3310">
    <property type="match status" value="1"/>
</dbReference>
<name>A0A2C9CQM6_9RHOB</name>
<dbReference type="GO" id="GO:0008320">
    <property type="term" value="F:protein transmembrane transporter activity"/>
    <property type="evidence" value="ECO:0007669"/>
    <property type="project" value="UniProtKB-UniRule"/>
</dbReference>
<dbReference type="PRINTS" id="PR01506">
    <property type="entry name" value="TATBPROTEIN"/>
</dbReference>
<dbReference type="Pfam" id="PF02416">
    <property type="entry name" value="TatA_B_E"/>
    <property type="match status" value="1"/>
</dbReference>
<keyword evidence="8 9" id="KW-0472">Membrane</keyword>
<comment type="similarity">
    <text evidence="9">Belongs to the TatB family.</text>
</comment>
<dbReference type="InterPro" id="IPR003369">
    <property type="entry name" value="TatA/B/E"/>
</dbReference>
<dbReference type="PANTHER" id="PTHR33162">
    <property type="entry name" value="SEC-INDEPENDENT PROTEIN TRANSLOCASE PROTEIN TATA, CHLOROPLASTIC"/>
    <property type="match status" value="1"/>
</dbReference>
<protein>
    <recommendedName>
        <fullName evidence="9">Sec-independent protein translocase protein TatB</fullName>
    </recommendedName>
</protein>
<evidence type="ECO:0000256" key="3">
    <source>
        <dbReference type="ARBA" id="ARBA00022475"/>
    </source>
</evidence>
<keyword evidence="6 9" id="KW-1133">Transmembrane helix</keyword>
<evidence type="ECO:0000313" key="13">
    <source>
        <dbReference type="Proteomes" id="UP000220034"/>
    </source>
</evidence>
<evidence type="ECO:0000256" key="10">
    <source>
        <dbReference type="SAM" id="MobiDB-lite"/>
    </source>
</evidence>
<keyword evidence="3 9" id="KW-1003">Cell membrane</keyword>
<dbReference type="OrthoDB" id="7206969at2"/>
<evidence type="ECO:0000256" key="6">
    <source>
        <dbReference type="ARBA" id="ARBA00022989"/>
    </source>
</evidence>
<dbReference type="NCBIfam" id="TIGR01410">
    <property type="entry name" value="tatB"/>
    <property type="match status" value="1"/>
</dbReference>
<keyword evidence="4 9" id="KW-0812">Transmembrane</keyword>
<organism evidence="12 13">
    <name type="scientific">Pontivivens marinum</name>
    <dbReference type="NCBI Taxonomy" id="1690039"/>
    <lineage>
        <taxon>Bacteria</taxon>
        <taxon>Pseudomonadati</taxon>
        <taxon>Pseudomonadota</taxon>
        <taxon>Alphaproteobacteria</taxon>
        <taxon>Rhodobacterales</taxon>
        <taxon>Paracoccaceae</taxon>
        <taxon>Pontivivens</taxon>
    </lineage>
</organism>
<dbReference type="RefSeq" id="WP_097929055.1">
    <property type="nucleotide sequence ID" value="NZ_OCTN01000002.1"/>
</dbReference>
<reference evidence="13" key="1">
    <citation type="submission" date="2017-09" db="EMBL/GenBank/DDBJ databases">
        <authorList>
            <person name="Varghese N."/>
            <person name="Submissions S."/>
        </authorList>
    </citation>
    <scope>NUCLEOTIDE SEQUENCE [LARGE SCALE GENOMIC DNA]</scope>
    <source>
        <strain evidence="13">C7</strain>
    </source>
</reference>
<dbReference type="GO" id="GO:0033281">
    <property type="term" value="C:TAT protein transport complex"/>
    <property type="evidence" value="ECO:0007669"/>
    <property type="project" value="UniProtKB-UniRule"/>
</dbReference>
<dbReference type="GO" id="GO:0043953">
    <property type="term" value="P:protein transport by the Tat complex"/>
    <property type="evidence" value="ECO:0007669"/>
    <property type="project" value="UniProtKB-UniRule"/>
</dbReference>
<feature type="region of interest" description="Disordered" evidence="10">
    <location>
        <begin position="94"/>
        <end position="154"/>
    </location>
</feature>
<comment type="subcellular location">
    <subcellularLocation>
        <location evidence="9">Cell membrane</location>
        <topology evidence="9">Single-pass membrane protein</topology>
    </subcellularLocation>
    <subcellularLocation>
        <location evidence="1">Membrane</location>
        <topology evidence="1">Single-pass membrane protein</topology>
    </subcellularLocation>
</comment>
<evidence type="ECO:0000256" key="8">
    <source>
        <dbReference type="ARBA" id="ARBA00023136"/>
    </source>
</evidence>
<accession>A0A2C9CQM6</accession>
<evidence type="ECO:0000256" key="9">
    <source>
        <dbReference type="HAMAP-Rule" id="MF_00237"/>
    </source>
</evidence>
<feature type="compositionally biased region" description="Low complexity" evidence="10">
    <location>
        <begin position="112"/>
        <end position="121"/>
    </location>
</feature>
<keyword evidence="13" id="KW-1185">Reference proteome</keyword>